<comment type="caution">
    <text evidence="2">The sequence shown here is derived from an EMBL/GenBank/DDBJ whole genome shotgun (WGS) entry which is preliminary data.</text>
</comment>
<reference evidence="2" key="1">
    <citation type="submission" date="2021-02" db="EMBL/GenBank/DDBJ databases">
        <title>First Annotated Genome of the Yellow-green Alga Tribonema minus.</title>
        <authorList>
            <person name="Mahan K.M."/>
        </authorList>
    </citation>
    <scope>NUCLEOTIDE SEQUENCE</scope>
    <source>
        <strain evidence="2">UTEX B ZZ1240</strain>
    </source>
</reference>
<dbReference type="EMBL" id="JAFCMP010000040">
    <property type="protein sequence ID" value="KAG5190063.1"/>
    <property type="molecule type" value="Genomic_DNA"/>
</dbReference>
<name>A0A835ZBK6_9STRA</name>
<keyword evidence="3" id="KW-1185">Reference proteome</keyword>
<proteinExistence type="predicted"/>
<dbReference type="Proteomes" id="UP000664859">
    <property type="component" value="Unassembled WGS sequence"/>
</dbReference>
<evidence type="ECO:0000313" key="3">
    <source>
        <dbReference type="Proteomes" id="UP000664859"/>
    </source>
</evidence>
<evidence type="ECO:0008006" key="4">
    <source>
        <dbReference type="Google" id="ProtNLM"/>
    </source>
</evidence>
<sequence>MDSGDYIHAKPVRPRKKAKKAKKTPVRKAKAAGGAAPRRRKPVRCFKIYVRRLAERHGKHAISAKALETLDNMTKGLVGKIADAGWEVCRAGEMLSPRALTAGLGAAVGPAYAAKIKAGASSAATRYAAAVRKGPSKDSSGRPVKVSGSVKAGTVMPVAKIVSDLRADGRRVFATCGAFIAGALDALVDEVLRNCAASVKTRGAKTIQSSDVRDAVAAPSSVVTLKKGRKGPVEVSVPRPGMASEALGAVFAAGSVAGAR</sequence>
<dbReference type="InterPro" id="IPR009072">
    <property type="entry name" value="Histone-fold"/>
</dbReference>
<organism evidence="2 3">
    <name type="scientific">Tribonema minus</name>
    <dbReference type="NCBI Taxonomy" id="303371"/>
    <lineage>
        <taxon>Eukaryota</taxon>
        <taxon>Sar</taxon>
        <taxon>Stramenopiles</taxon>
        <taxon>Ochrophyta</taxon>
        <taxon>PX clade</taxon>
        <taxon>Xanthophyceae</taxon>
        <taxon>Tribonematales</taxon>
        <taxon>Tribonemataceae</taxon>
        <taxon>Tribonema</taxon>
    </lineage>
</organism>
<dbReference type="Gene3D" id="1.10.20.10">
    <property type="entry name" value="Histone, subunit A"/>
    <property type="match status" value="1"/>
</dbReference>
<dbReference type="SUPFAM" id="SSF47113">
    <property type="entry name" value="Histone-fold"/>
    <property type="match status" value="1"/>
</dbReference>
<dbReference type="AlphaFoldDB" id="A0A835ZBK6"/>
<dbReference type="GO" id="GO:0046982">
    <property type="term" value="F:protein heterodimerization activity"/>
    <property type="evidence" value="ECO:0007669"/>
    <property type="project" value="InterPro"/>
</dbReference>
<protein>
    <recommendedName>
        <fullName evidence="4">Histone H2B</fullName>
    </recommendedName>
</protein>
<accession>A0A835ZBK6</accession>
<feature type="region of interest" description="Disordered" evidence="1">
    <location>
        <begin position="1"/>
        <end position="39"/>
    </location>
</feature>
<feature type="compositionally biased region" description="Basic residues" evidence="1">
    <location>
        <begin position="10"/>
        <end position="30"/>
    </location>
</feature>
<evidence type="ECO:0000313" key="2">
    <source>
        <dbReference type="EMBL" id="KAG5190063.1"/>
    </source>
</evidence>
<gene>
    <name evidence="2" type="ORF">JKP88DRAFT_286325</name>
</gene>
<evidence type="ECO:0000256" key="1">
    <source>
        <dbReference type="SAM" id="MobiDB-lite"/>
    </source>
</evidence>